<dbReference type="Pfam" id="PF00081">
    <property type="entry name" value="Sod_Fe_N"/>
    <property type="match status" value="1"/>
</dbReference>
<evidence type="ECO:0000256" key="9">
    <source>
        <dbReference type="ARBA" id="ARBA00023128"/>
    </source>
</evidence>
<dbReference type="EC" id="1.15.1.1" evidence="6 13"/>
<dbReference type="GO" id="GO:0030145">
    <property type="term" value="F:manganese ion binding"/>
    <property type="evidence" value="ECO:0007669"/>
    <property type="project" value="TreeGrafter"/>
</dbReference>
<comment type="function">
    <text evidence="13">Destroys radicals which are normally produced within the cells and which are toxic to biological systems.</text>
</comment>
<dbReference type="PRINTS" id="PR01703">
    <property type="entry name" value="MNSODISMTASE"/>
</dbReference>
<dbReference type="PANTHER" id="PTHR11404">
    <property type="entry name" value="SUPEROXIDE DISMUTASE 2"/>
    <property type="match status" value="1"/>
</dbReference>
<gene>
    <name evidence="17" type="ORF">HW555_000401</name>
</gene>
<feature type="domain" description="Manganese/iron superoxide dismutase N-terminal" evidence="15">
    <location>
        <begin position="17"/>
        <end position="99"/>
    </location>
</feature>
<evidence type="ECO:0000259" key="16">
    <source>
        <dbReference type="Pfam" id="PF02777"/>
    </source>
</evidence>
<evidence type="ECO:0000256" key="2">
    <source>
        <dbReference type="ARBA" id="ARBA00002170"/>
    </source>
</evidence>
<reference evidence="17" key="1">
    <citation type="submission" date="2020-08" db="EMBL/GenBank/DDBJ databases">
        <title>Spodoptera exigua strain:BAW_Kor-Di-RS1 Genome sequencing and assembly.</title>
        <authorList>
            <person name="Kim J."/>
            <person name="Nam H.Y."/>
            <person name="Kwon M."/>
            <person name="Choi J.H."/>
            <person name="Cho S.R."/>
            <person name="Kim G.-H."/>
        </authorList>
    </citation>
    <scope>NUCLEOTIDE SEQUENCE</scope>
    <source>
        <strain evidence="17">BAW_Kor-Di-RS1</strain>
        <tissue evidence="17">Whole-body</tissue>
    </source>
</reference>
<comment type="caution">
    <text evidence="17">The sequence shown here is derived from an EMBL/GenBank/DDBJ whole genome shotgun (WGS) entry which is preliminary data.</text>
</comment>
<organism evidence="17 18">
    <name type="scientific">Spodoptera exigua</name>
    <name type="common">Beet armyworm</name>
    <name type="synonym">Noctua fulgens</name>
    <dbReference type="NCBI Taxonomy" id="7107"/>
    <lineage>
        <taxon>Eukaryota</taxon>
        <taxon>Metazoa</taxon>
        <taxon>Ecdysozoa</taxon>
        <taxon>Arthropoda</taxon>
        <taxon>Hexapoda</taxon>
        <taxon>Insecta</taxon>
        <taxon>Pterygota</taxon>
        <taxon>Neoptera</taxon>
        <taxon>Endopterygota</taxon>
        <taxon>Lepidoptera</taxon>
        <taxon>Glossata</taxon>
        <taxon>Ditrysia</taxon>
        <taxon>Noctuoidea</taxon>
        <taxon>Noctuidae</taxon>
        <taxon>Amphipyrinae</taxon>
        <taxon>Spodoptera</taxon>
    </lineage>
</organism>
<dbReference type="SUPFAM" id="SSF54719">
    <property type="entry name" value="Fe,Mn superoxide dismutase (SOD), C-terminal domain"/>
    <property type="match status" value="1"/>
</dbReference>
<keyword evidence="9" id="KW-0496">Mitochondrion</keyword>
<evidence type="ECO:0000313" key="18">
    <source>
        <dbReference type="Proteomes" id="UP000648187"/>
    </source>
</evidence>
<dbReference type="InterPro" id="IPR050265">
    <property type="entry name" value="Fe/Mn_Superoxide_Dismutase"/>
</dbReference>
<comment type="subcellular location">
    <subcellularLocation>
        <location evidence="3">Mitochondrion</location>
    </subcellularLocation>
</comment>
<evidence type="ECO:0000256" key="1">
    <source>
        <dbReference type="ARBA" id="ARBA00001936"/>
    </source>
</evidence>
<dbReference type="FunFam" id="1.10.287.990:FF:000001">
    <property type="entry name" value="Superoxide dismutase"/>
    <property type="match status" value="1"/>
</dbReference>
<dbReference type="Gene3D" id="1.10.287.990">
    <property type="entry name" value="Fe,Mn superoxide dismutase (SOD) domain"/>
    <property type="match status" value="2"/>
</dbReference>
<dbReference type="GO" id="GO:0005739">
    <property type="term" value="C:mitochondrion"/>
    <property type="evidence" value="ECO:0007669"/>
    <property type="project" value="UniProtKB-SubCell"/>
</dbReference>
<proteinExistence type="inferred from homology"/>
<comment type="subunit">
    <text evidence="5">Homotetramer.</text>
</comment>
<comment type="function">
    <text evidence="2">Destroys superoxide anion radicals which are normally produced within the cells and which are toxic to biological systems.</text>
</comment>
<dbReference type="InterPro" id="IPR019832">
    <property type="entry name" value="Mn/Fe_SOD_C"/>
</dbReference>
<dbReference type="Pfam" id="PF02777">
    <property type="entry name" value="Sod_Fe_C"/>
    <property type="match status" value="1"/>
</dbReference>
<evidence type="ECO:0000256" key="12">
    <source>
        <dbReference type="PIRSR" id="PIRSR000349-1"/>
    </source>
</evidence>
<keyword evidence="14" id="KW-0175">Coiled coil</keyword>
<comment type="cofactor">
    <cofactor evidence="1">
        <name>Mn(2+)</name>
        <dbReference type="ChEBI" id="CHEBI:29035"/>
    </cofactor>
</comment>
<dbReference type="AlphaFoldDB" id="A0A835LC86"/>
<feature type="binding site" evidence="12">
    <location>
        <position position="42"/>
    </location>
    <ligand>
        <name>Mn(2+)</name>
        <dbReference type="ChEBI" id="CHEBI:29035"/>
    </ligand>
</feature>
<feature type="binding site" evidence="12">
    <location>
        <position position="217"/>
    </location>
    <ligand>
        <name>Mn(2+)</name>
        <dbReference type="ChEBI" id="CHEBI:29035"/>
    </ligand>
</feature>
<evidence type="ECO:0000256" key="4">
    <source>
        <dbReference type="ARBA" id="ARBA00008714"/>
    </source>
</evidence>
<evidence type="ECO:0000256" key="7">
    <source>
        <dbReference type="ARBA" id="ARBA00022723"/>
    </source>
</evidence>
<feature type="domain" description="Manganese/iron superoxide dismutase C-terminal" evidence="16">
    <location>
        <begin position="143"/>
        <end position="246"/>
    </location>
</feature>
<dbReference type="InterPro" id="IPR019831">
    <property type="entry name" value="Mn/Fe_SOD_N"/>
</dbReference>
<evidence type="ECO:0000256" key="13">
    <source>
        <dbReference type="RuleBase" id="RU000414"/>
    </source>
</evidence>
<evidence type="ECO:0000313" key="17">
    <source>
        <dbReference type="EMBL" id="KAF9424590.1"/>
    </source>
</evidence>
<dbReference type="GO" id="GO:0004784">
    <property type="term" value="F:superoxide dismutase activity"/>
    <property type="evidence" value="ECO:0007669"/>
    <property type="project" value="UniProtKB-EC"/>
</dbReference>
<evidence type="ECO:0000259" key="15">
    <source>
        <dbReference type="Pfam" id="PF00081"/>
    </source>
</evidence>
<comment type="catalytic activity">
    <reaction evidence="11 13">
        <text>2 superoxide + 2 H(+) = H2O2 + O2</text>
        <dbReference type="Rhea" id="RHEA:20696"/>
        <dbReference type="ChEBI" id="CHEBI:15378"/>
        <dbReference type="ChEBI" id="CHEBI:15379"/>
        <dbReference type="ChEBI" id="CHEBI:16240"/>
        <dbReference type="ChEBI" id="CHEBI:18421"/>
        <dbReference type="EC" id="1.15.1.1"/>
    </reaction>
</comment>
<dbReference type="PROSITE" id="PS00088">
    <property type="entry name" value="SOD_MN"/>
    <property type="match status" value="1"/>
</dbReference>
<keyword evidence="10" id="KW-0464">Manganese</keyword>
<evidence type="ECO:0000256" key="11">
    <source>
        <dbReference type="ARBA" id="ARBA00049204"/>
    </source>
</evidence>
<dbReference type="SUPFAM" id="SSF46609">
    <property type="entry name" value="Fe,Mn superoxide dismutase (SOD), N-terminal domain"/>
    <property type="match status" value="2"/>
</dbReference>
<name>A0A835LC86_SPOEX</name>
<evidence type="ECO:0000256" key="5">
    <source>
        <dbReference type="ARBA" id="ARBA00011881"/>
    </source>
</evidence>
<dbReference type="PIRSF" id="PIRSF000349">
    <property type="entry name" value="SODismutase"/>
    <property type="match status" value="1"/>
</dbReference>
<sequence length="252" mass="27984">MFSRRFVKASVGAARQKHTLPELPYEYSALEPVISREIMSLHHSKHHATYINNLNAAEEKLAQAQAKAADTNTIIRLLNEIKFNGGGHVNHSILWPNLSPTPTEPSCDINTIISLAPGLRFNGGGHINHTIFWQNLSPNGGKPSSALTQAIEKDFGSWDNMKNQLAAASVGVQGSGWGWLGYNQQMKKLQIATCQNQDPLQATTGLVPLFGIDVWEHAYYLQYKNVRADYVKAIFDVANWGDVSKRYENALK</sequence>
<feature type="coiled-coil region" evidence="14">
    <location>
        <begin position="47"/>
        <end position="74"/>
    </location>
</feature>
<comment type="similarity">
    <text evidence="4 13">Belongs to the iron/manganese superoxide dismutase family.</text>
</comment>
<dbReference type="InterPro" id="IPR036324">
    <property type="entry name" value="Mn/Fe_SOD_N_sf"/>
</dbReference>
<evidence type="ECO:0000256" key="10">
    <source>
        <dbReference type="ARBA" id="ARBA00023211"/>
    </source>
</evidence>
<keyword evidence="7 12" id="KW-0479">Metal-binding</keyword>
<dbReference type="InterPro" id="IPR019833">
    <property type="entry name" value="Mn/Fe_SOD_BS"/>
</dbReference>
<protein>
    <recommendedName>
        <fullName evidence="6 13">Superoxide dismutase</fullName>
        <ecNumber evidence="6 13">1.15.1.1</ecNumber>
    </recommendedName>
</protein>
<dbReference type="GO" id="GO:0042803">
    <property type="term" value="F:protein homodimerization activity"/>
    <property type="evidence" value="ECO:0007669"/>
    <property type="project" value="UniProtKB-ARBA"/>
</dbReference>
<dbReference type="EMBL" id="JACKWZ010000002">
    <property type="protein sequence ID" value="KAF9424590.1"/>
    <property type="molecule type" value="Genomic_DNA"/>
</dbReference>
<evidence type="ECO:0000256" key="8">
    <source>
        <dbReference type="ARBA" id="ARBA00023002"/>
    </source>
</evidence>
<accession>A0A835LC86</accession>
<feature type="binding site" evidence="12">
    <location>
        <position position="129"/>
    </location>
    <ligand>
        <name>Mn(2+)</name>
        <dbReference type="ChEBI" id="CHEBI:29035"/>
    </ligand>
</feature>
<dbReference type="Gene3D" id="3.55.40.20">
    <property type="entry name" value="Iron/manganese superoxide dismutase, C-terminal domain"/>
    <property type="match status" value="1"/>
</dbReference>
<dbReference type="Proteomes" id="UP000648187">
    <property type="component" value="Unassembled WGS sequence"/>
</dbReference>
<dbReference type="InterPro" id="IPR001189">
    <property type="entry name" value="Mn/Fe_SOD"/>
</dbReference>
<keyword evidence="18" id="KW-1185">Reference proteome</keyword>
<dbReference type="PANTHER" id="PTHR11404:SF6">
    <property type="entry name" value="SUPEROXIDE DISMUTASE [MN], MITOCHONDRIAL"/>
    <property type="match status" value="1"/>
</dbReference>
<keyword evidence="8 13" id="KW-0560">Oxidoreductase</keyword>
<dbReference type="FunFam" id="3.55.40.20:FF:000003">
    <property type="entry name" value="Superoxide dismutase [Mn], mitochondrial"/>
    <property type="match status" value="1"/>
</dbReference>
<evidence type="ECO:0000256" key="3">
    <source>
        <dbReference type="ARBA" id="ARBA00004173"/>
    </source>
</evidence>
<dbReference type="GO" id="GO:0098803">
    <property type="term" value="C:respiratory chain complex"/>
    <property type="evidence" value="ECO:0007669"/>
    <property type="project" value="UniProtKB-ARBA"/>
</dbReference>
<evidence type="ECO:0000256" key="6">
    <source>
        <dbReference type="ARBA" id="ARBA00012682"/>
    </source>
</evidence>
<evidence type="ECO:0000256" key="14">
    <source>
        <dbReference type="SAM" id="Coils"/>
    </source>
</evidence>
<dbReference type="InterPro" id="IPR036314">
    <property type="entry name" value="SOD_C_sf"/>
</dbReference>
<feature type="binding site" evidence="12">
    <location>
        <position position="213"/>
    </location>
    <ligand>
        <name>Mn(2+)</name>
        <dbReference type="ChEBI" id="CHEBI:29035"/>
    </ligand>
</feature>